<proteinExistence type="predicted"/>
<evidence type="ECO:0000313" key="3">
    <source>
        <dbReference type="Proteomes" id="UP000324222"/>
    </source>
</evidence>
<feature type="compositionally biased region" description="Low complexity" evidence="1">
    <location>
        <begin position="47"/>
        <end position="56"/>
    </location>
</feature>
<dbReference type="EMBL" id="VSRR010071535">
    <property type="protein sequence ID" value="MPC86465.1"/>
    <property type="molecule type" value="Genomic_DNA"/>
</dbReference>
<evidence type="ECO:0000256" key="1">
    <source>
        <dbReference type="SAM" id="MobiDB-lite"/>
    </source>
</evidence>
<reference evidence="2 3" key="1">
    <citation type="submission" date="2019-05" db="EMBL/GenBank/DDBJ databases">
        <title>Another draft genome of Portunus trituberculatus and its Hox gene families provides insights of decapod evolution.</title>
        <authorList>
            <person name="Jeong J.-H."/>
            <person name="Song I."/>
            <person name="Kim S."/>
            <person name="Choi T."/>
            <person name="Kim D."/>
            <person name="Ryu S."/>
            <person name="Kim W."/>
        </authorList>
    </citation>
    <scope>NUCLEOTIDE SEQUENCE [LARGE SCALE GENOMIC DNA]</scope>
    <source>
        <tissue evidence="2">Muscle</tissue>
    </source>
</reference>
<sequence>MSSQPSQSFLSLSMTSPDPISTTLAYSLPRLNLPICLSCPSQILPASHSVPSLSPSLSPPPSRPTP</sequence>
<evidence type="ECO:0000313" key="2">
    <source>
        <dbReference type="EMBL" id="MPC86465.1"/>
    </source>
</evidence>
<keyword evidence="3" id="KW-1185">Reference proteome</keyword>
<gene>
    <name evidence="2" type="ORF">E2C01_081294</name>
</gene>
<organism evidence="2 3">
    <name type="scientific">Portunus trituberculatus</name>
    <name type="common">Swimming crab</name>
    <name type="synonym">Neptunus trituberculatus</name>
    <dbReference type="NCBI Taxonomy" id="210409"/>
    <lineage>
        <taxon>Eukaryota</taxon>
        <taxon>Metazoa</taxon>
        <taxon>Ecdysozoa</taxon>
        <taxon>Arthropoda</taxon>
        <taxon>Crustacea</taxon>
        <taxon>Multicrustacea</taxon>
        <taxon>Malacostraca</taxon>
        <taxon>Eumalacostraca</taxon>
        <taxon>Eucarida</taxon>
        <taxon>Decapoda</taxon>
        <taxon>Pleocyemata</taxon>
        <taxon>Brachyura</taxon>
        <taxon>Eubrachyura</taxon>
        <taxon>Portunoidea</taxon>
        <taxon>Portunidae</taxon>
        <taxon>Portuninae</taxon>
        <taxon>Portunus</taxon>
    </lineage>
</organism>
<dbReference type="Proteomes" id="UP000324222">
    <property type="component" value="Unassembled WGS sequence"/>
</dbReference>
<comment type="caution">
    <text evidence="2">The sequence shown here is derived from an EMBL/GenBank/DDBJ whole genome shotgun (WGS) entry which is preliminary data.</text>
</comment>
<dbReference type="AlphaFoldDB" id="A0A5B7IVF6"/>
<name>A0A5B7IVF6_PORTR</name>
<feature type="compositionally biased region" description="Pro residues" evidence="1">
    <location>
        <begin position="57"/>
        <end position="66"/>
    </location>
</feature>
<accession>A0A5B7IVF6</accession>
<protein>
    <submittedName>
        <fullName evidence="2">Uncharacterized protein</fullName>
    </submittedName>
</protein>
<feature type="region of interest" description="Disordered" evidence="1">
    <location>
        <begin position="47"/>
        <end position="66"/>
    </location>
</feature>